<keyword evidence="4" id="KW-0539">Nucleus</keyword>
<comment type="subcellular location">
    <subcellularLocation>
        <location evidence="2">Cytoplasm</location>
    </subcellularLocation>
    <subcellularLocation>
        <location evidence="1">Nucleus</location>
    </subcellularLocation>
</comment>
<dbReference type="Proteomes" id="UP000694865">
    <property type="component" value="Unplaced"/>
</dbReference>
<feature type="region of interest" description="Disordered" evidence="5">
    <location>
        <begin position="1"/>
        <end position="35"/>
    </location>
</feature>
<keyword evidence="6" id="KW-1185">Reference proteome</keyword>
<gene>
    <name evidence="7" type="primary">LOC100370133</name>
</gene>
<dbReference type="GeneID" id="100370133"/>
<protein>
    <submittedName>
        <fullName evidence="7">O(6)-methylguanine-induced apoptosis 2-like</fullName>
    </submittedName>
</protein>
<dbReference type="RefSeq" id="XP_002740087.1">
    <property type="nucleotide sequence ID" value="XM_002740041.2"/>
</dbReference>
<evidence type="ECO:0000313" key="6">
    <source>
        <dbReference type="Proteomes" id="UP000694865"/>
    </source>
</evidence>
<sequence length="342" mass="37534">MADSVQTFDTDYQRIPSRPSGRIHKGHGMTAASSSIPSRYQTIVIDNSEKKGFNARTKRFQYETNASENPGPGSYVSLKDPDFTTSSLSKKGMGVGFVSKAPRIQKRRGTAGPGPAQYGLPSVLKSKSDFNRSTSTSSFAVPIATNVKDKLSKQPAPNSYNVSKRAVEKHYGSQVQASFKSTSRRPGLNVVKDHFPSPSQYNVSDELTKDSVKIPFSSFKSTSRRMMTGTPPLNPGPGHYKPFEPSTDPVKRQILPRKHYLCISAPAMPLPPPLPEPGPGSYDTVDYVGPSKHYMSSSVFVSNTSRWTGDVTNADIPGPATYRPENLGNKQSFFYNAQNRWI</sequence>
<evidence type="ECO:0000256" key="3">
    <source>
        <dbReference type="ARBA" id="ARBA00022490"/>
    </source>
</evidence>
<evidence type="ECO:0000256" key="1">
    <source>
        <dbReference type="ARBA" id="ARBA00004123"/>
    </source>
</evidence>
<dbReference type="PANTHER" id="PTHR35678:SF1">
    <property type="entry name" value="PROTEIN STPG4"/>
    <property type="match status" value="1"/>
</dbReference>
<dbReference type="PANTHER" id="PTHR35678">
    <property type="entry name" value="PROTEIN STPG4"/>
    <property type="match status" value="1"/>
</dbReference>
<keyword evidence="3" id="KW-0963">Cytoplasm</keyword>
<dbReference type="Pfam" id="PF07004">
    <property type="entry name" value="SHIPPO-rpt"/>
    <property type="match status" value="4"/>
</dbReference>
<feature type="region of interest" description="Disordered" evidence="5">
    <location>
        <begin position="171"/>
        <end position="195"/>
    </location>
</feature>
<dbReference type="InterPro" id="IPR010736">
    <property type="entry name" value="SHIPPO-rpt"/>
</dbReference>
<proteinExistence type="predicted"/>
<accession>A0ABM0GYC2</accession>
<evidence type="ECO:0000256" key="5">
    <source>
        <dbReference type="SAM" id="MobiDB-lite"/>
    </source>
</evidence>
<reference evidence="7" key="1">
    <citation type="submission" date="2025-08" db="UniProtKB">
        <authorList>
            <consortium name="RefSeq"/>
        </authorList>
    </citation>
    <scope>IDENTIFICATION</scope>
    <source>
        <tissue evidence="7">Testes</tissue>
    </source>
</reference>
<evidence type="ECO:0000313" key="7">
    <source>
        <dbReference type="RefSeq" id="XP_002740087.1"/>
    </source>
</evidence>
<feature type="compositionally biased region" description="Polar residues" evidence="5">
    <location>
        <begin position="1"/>
        <end position="10"/>
    </location>
</feature>
<name>A0ABM0GYC2_SACKO</name>
<evidence type="ECO:0000256" key="2">
    <source>
        <dbReference type="ARBA" id="ARBA00004496"/>
    </source>
</evidence>
<evidence type="ECO:0000256" key="4">
    <source>
        <dbReference type="ARBA" id="ARBA00023242"/>
    </source>
</evidence>
<organism evidence="6 7">
    <name type="scientific">Saccoglossus kowalevskii</name>
    <name type="common">Acorn worm</name>
    <dbReference type="NCBI Taxonomy" id="10224"/>
    <lineage>
        <taxon>Eukaryota</taxon>
        <taxon>Metazoa</taxon>
        <taxon>Hemichordata</taxon>
        <taxon>Enteropneusta</taxon>
        <taxon>Harrimaniidae</taxon>
        <taxon>Saccoglossus</taxon>
    </lineage>
</organism>